<evidence type="ECO:0000313" key="2">
    <source>
        <dbReference type="EMBL" id="OXA37958.1"/>
    </source>
</evidence>
<feature type="region of interest" description="Disordered" evidence="1">
    <location>
        <begin position="235"/>
        <end position="266"/>
    </location>
</feature>
<reference evidence="2 3" key="1">
    <citation type="submission" date="2015-12" db="EMBL/GenBank/DDBJ databases">
        <title>The genome of Folsomia candida.</title>
        <authorList>
            <person name="Faddeeva A."/>
            <person name="Derks M.F."/>
            <person name="Anvar Y."/>
            <person name="Smit S."/>
            <person name="Van Straalen N."/>
            <person name="Roelofs D."/>
        </authorList>
    </citation>
    <scope>NUCLEOTIDE SEQUENCE [LARGE SCALE GENOMIC DNA]</scope>
    <source>
        <strain evidence="2 3">VU population</strain>
        <tissue evidence="2">Whole body</tissue>
    </source>
</reference>
<feature type="compositionally biased region" description="Basic and acidic residues" evidence="1">
    <location>
        <begin position="115"/>
        <end position="126"/>
    </location>
</feature>
<organism evidence="2 3">
    <name type="scientific">Folsomia candida</name>
    <name type="common">Springtail</name>
    <dbReference type="NCBI Taxonomy" id="158441"/>
    <lineage>
        <taxon>Eukaryota</taxon>
        <taxon>Metazoa</taxon>
        <taxon>Ecdysozoa</taxon>
        <taxon>Arthropoda</taxon>
        <taxon>Hexapoda</taxon>
        <taxon>Collembola</taxon>
        <taxon>Entomobryomorpha</taxon>
        <taxon>Isotomoidea</taxon>
        <taxon>Isotomidae</taxon>
        <taxon>Proisotominae</taxon>
        <taxon>Folsomia</taxon>
    </lineage>
</organism>
<sequence length="266" mass="28399">MAKSKSKPKSKPKGKSAPGGKKKGKVGGGGGKGKGKKGKKSKKNKVKKEVTPVDIPIPEPDVYFWVRRKNTSILIETYEEQTLPDFRDMLAKILAQPVDAFTLFKDKVELVDVKKEPPNKKDKNDSRGGGFGGKSDSSKKKGGSKGGKTMSKKSDDSAGKEGSAEAPVIMRLVDYGISVSGSSIFNPATLALSMKDATTGAWEPVEITPWTKPAEIPDSVKPYLRNYTSVLNADNATTSADDMTPPPEKAQGKNNKKTSGGKEVGI</sequence>
<dbReference type="EMBL" id="LNIX01000050">
    <property type="protein sequence ID" value="OXA37958.1"/>
    <property type="molecule type" value="Genomic_DNA"/>
</dbReference>
<dbReference type="Proteomes" id="UP000198287">
    <property type="component" value="Unassembled WGS sequence"/>
</dbReference>
<comment type="caution">
    <text evidence="2">The sequence shown here is derived from an EMBL/GenBank/DDBJ whole genome shotgun (WGS) entry which is preliminary data.</text>
</comment>
<accession>A0A226CZI6</accession>
<evidence type="ECO:0000313" key="3">
    <source>
        <dbReference type="Proteomes" id="UP000198287"/>
    </source>
</evidence>
<proteinExistence type="predicted"/>
<evidence type="ECO:0000256" key="1">
    <source>
        <dbReference type="SAM" id="MobiDB-lite"/>
    </source>
</evidence>
<name>A0A226CZI6_FOLCA</name>
<feature type="compositionally biased region" description="Basic residues" evidence="1">
    <location>
        <begin position="1"/>
        <end position="25"/>
    </location>
</feature>
<dbReference type="AlphaFoldDB" id="A0A226CZI6"/>
<dbReference type="OMA" id="IFKPAIM"/>
<feature type="compositionally biased region" description="Basic residues" evidence="1">
    <location>
        <begin position="33"/>
        <end position="46"/>
    </location>
</feature>
<feature type="region of interest" description="Disordered" evidence="1">
    <location>
        <begin position="1"/>
        <end position="55"/>
    </location>
</feature>
<protein>
    <submittedName>
        <fullName evidence="2">Uncharacterized protein</fullName>
    </submittedName>
</protein>
<feature type="compositionally biased region" description="Basic and acidic residues" evidence="1">
    <location>
        <begin position="152"/>
        <end position="163"/>
    </location>
</feature>
<gene>
    <name evidence="2" type="ORF">Fcan01_27281</name>
</gene>
<keyword evidence="3" id="KW-1185">Reference proteome</keyword>
<feature type="region of interest" description="Disordered" evidence="1">
    <location>
        <begin position="115"/>
        <end position="163"/>
    </location>
</feature>
<dbReference type="Gene3D" id="3.10.20.90">
    <property type="entry name" value="Phosphatidylinositol 3-kinase Catalytic Subunit, Chain A, domain 1"/>
    <property type="match status" value="1"/>
</dbReference>